<reference evidence="3 4" key="1">
    <citation type="submission" date="2019-02" db="EMBL/GenBank/DDBJ databases">
        <title>Deep-cultivation of Planctomycetes and their phenomic and genomic characterization uncovers novel biology.</title>
        <authorList>
            <person name="Wiegand S."/>
            <person name="Jogler M."/>
            <person name="Boedeker C."/>
            <person name="Pinto D."/>
            <person name="Vollmers J."/>
            <person name="Rivas-Marin E."/>
            <person name="Kohn T."/>
            <person name="Peeters S.H."/>
            <person name="Heuer A."/>
            <person name="Rast P."/>
            <person name="Oberbeckmann S."/>
            <person name="Bunk B."/>
            <person name="Jeske O."/>
            <person name="Meyerdierks A."/>
            <person name="Storesund J.E."/>
            <person name="Kallscheuer N."/>
            <person name="Luecker S."/>
            <person name="Lage O.M."/>
            <person name="Pohl T."/>
            <person name="Merkel B.J."/>
            <person name="Hornburger P."/>
            <person name="Mueller R.-W."/>
            <person name="Bruemmer F."/>
            <person name="Labrenz M."/>
            <person name="Spormann A.M."/>
            <person name="Op den Camp H."/>
            <person name="Overmann J."/>
            <person name="Amann R."/>
            <person name="Jetten M.S.M."/>
            <person name="Mascher T."/>
            <person name="Medema M.H."/>
            <person name="Devos D.P."/>
            <person name="Kaster A.-K."/>
            <person name="Ovreas L."/>
            <person name="Rohde M."/>
            <person name="Galperin M.Y."/>
            <person name="Jogler C."/>
        </authorList>
    </citation>
    <scope>NUCLEOTIDE SEQUENCE [LARGE SCALE GENOMIC DNA]</scope>
    <source>
        <strain evidence="3 4">TBK1r</strain>
    </source>
</reference>
<evidence type="ECO:0000256" key="1">
    <source>
        <dbReference type="ARBA" id="ARBA00022649"/>
    </source>
</evidence>
<dbReference type="NCBIfam" id="NF041551">
    <property type="entry name" value="YlcI_YnfO_N"/>
    <property type="match status" value="1"/>
</dbReference>
<proteinExistence type="inferred from homology"/>
<comment type="similarity">
    <text evidence="2">Belongs to the TacA antitoxin family.</text>
</comment>
<name>A0ABX5XHM8_9BACT</name>
<evidence type="ECO:0000313" key="3">
    <source>
        <dbReference type="EMBL" id="QDV81257.1"/>
    </source>
</evidence>
<dbReference type="InterPro" id="IPR010985">
    <property type="entry name" value="Ribbon_hlx_hlx"/>
</dbReference>
<dbReference type="Gene3D" id="1.20.5.780">
    <property type="entry name" value="Single helix bin"/>
    <property type="match status" value="1"/>
</dbReference>
<dbReference type="Pfam" id="PF08681">
    <property type="entry name" value="TacA1"/>
    <property type="match status" value="1"/>
</dbReference>
<evidence type="ECO:0008006" key="5">
    <source>
        <dbReference type="Google" id="ProtNLM"/>
    </source>
</evidence>
<keyword evidence="1" id="KW-1277">Toxin-antitoxin system</keyword>
<dbReference type="InterPro" id="IPR014795">
    <property type="entry name" value="TacA_1-like"/>
</dbReference>
<evidence type="ECO:0000256" key="2">
    <source>
        <dbReference type="ARBA" id="ARBA00049988"/>
    </source>
</evidence>
<gene>
    <name evidence="3" type="ORF">TBK1r_01720</name>
</gene>
<dbReference type="SUPFAM" id="SSF47598">
    <property type="entry name" value="Ribbon-helix-helix"/>
    <property type="match status" value="1"/>
</dbReference>
<evidence type="ECO:0000313" key="4">
    <source>
        <dbReference type="Proteomes" id="UP000318081"/>
    </source>
</evidence>
<protein>
    <recommendedName>
        <fullName evidence="5">DUF1778 domain-containing protein</fullName>
    </recommendedName>
</protein>
<accession>A0ABX5XHM8</accession>
<dbReference type="EMBL" id="CP036432">
    <property type="protein sequence ID" value="QDV81257.1"/>
    <property type="molecule type" value="Genomic_DNA"/>
</dbReference>
<dbReference type="Proteomes" id="UP000318081">
    <property type="component" value="Chromosome"/>
</dbReference>
<dbReference type="PANTHER" id="PTHR35401:SF2">
    <property type="entry name" value="ABC-TYPE TRANSPORT SYSTEM"/>
    <property type="match status" value="1"/>
</dbReference>
<dbReference type="PANTHER" id="PTHR35401">
    <property type="entry name" value="COPG FAMILY HELIX-TURN-HELIX PROTEIN-RELATED-RELATED"/>
    <property type="match status" value="1"/>
</dbReference>
<organism evidence="3 4">
    <name type="scientific">Stieleria magnilauensis</name>
    <dbReference type="NCBI Taxonomy" id="2527963"/>
    <lineage>
        <taxon>Bacteria</taxon>
        <taxon>Pseudomonadati</taxon>
        <taxon>Planctomycetota</taxon>
        <taxon>Planctomycetia</taxon>
        <taxon>Pirellulales</taxon>
        <taxon>Pirellulaceae</taxon>
        <taxon>Stieleria</taxon>
    </lineage>
</organism>
<sequence>MTKSLKTERIEARVEPDVRELIMEAADLEGCSVSEFLVASAKERAEKTLHRTRVIRLTEESQIRFAELILNPPPPNKAMQEAKAIHEQLILSS</sequence>
<keyword evidence="4" id="KW-1185">Reference proteome</keyword>